<feature type="signal peptide" evidence="1">
    <location>
        <begin position="1"/>
        <end position="26"/>
    </location>
</feature>
<keyword evidence="3" id="KW-1185">Reference proteome</keyword>
<feature type="chain" id="PRO_5031316284" evidence="1">
    <location>
        <begin position="27"/>
        <end position="115"/>
    </location>
</feature>
<dbReference type="Proteomes" id="UP000543642">
    <property type="component" value="Unassembled WGS sequence"/>
</dbReference>
<evidence type="ECO:0000256" key="1">
    <source>
        <dbReference type="SAM" id="SignalP"/>
    </source>
</evidence>
<organism evidence="2 3">
    <name type="scientific">Catenibacillus scindens</name>
    <dbReference type="NCBI Taxonomy" id="673271"/>
    <lineage>
        <taxon>Bacteria</taxon>
        <taxon>Bacillati</taxon>
        <taxon>Bacillota</taxon>
        <taxon>Clostridia</taxon>
        <taxon>Lachnospirales</taxon>
        <taxon>Lachnospiraceae</taxon>
        <taxon>Catenibacillus</taxon>
    </lineage>
</organism>
<dbReference type="AlphaFoldDB" id="A0A7W8M4B1"/>
<protein>
    <submittedName>
        <fullName evidence="2">Uncharacterized protein</fullName>
    </submittedName>
</protein>
<keyword evidence="1" id="KW-0732">Signal</keyword>
<gene>
    <name evidence="2" type="ORF">HNP82_001053</name>
</gene>
<reference evidence="2 3" key="1">
    <citation type="submission" date="2020-08" db="EMBL/GenBank/DDBJ databases">
        <title>Genomic Encyclopedia of Type Strains, Phase IV (KMG-IV): sequencing the most valuable type-strain genomes for metagenomic binning, comparative biology and taxonomic classification.</title>
        <authorList>
            <person name="Goeker M."/>
        </authorList>
    </citation>
    <scope>NUCLEOTIDE SEQUENCE [LARGE SCALE GENOMIC DNA]</scope>
    <source>
        <strain evidence="2 3">DSM 106146</strain>
    </source>
</reference>
<evidence type="ECO:0000313" key="2">
    <source>
        <dbReference type="EMBL" id="MBB5263948.1"/>
    </source>
</evidence>
<dbReference type="EMBL" id="JACHFW010000003">
    <property type="protein sequence ID" value="MBB5263948.1"/>
    <property type="molecule type" value="Genomic_DNA"/>
</dbReference>
<dbReference type="InterPro" id="IPR024294">
    <property type="entry name" value="DUF3810"/>
</dbReference>
<proteinExistence type="predicted"/>
<name>A0A7W8M4B1_9FIRM</name>
<accession>A0A7W8M4B1</accession>
<evidence type="ECO:0000313" key="3">
    <source>
        <dbReference type="Proteomes" id="UP000543642"/>
    </source>
</evidence>
<sequence>MSRGTKKRGLAAAICLAAGFALLAAAAHIPGFSQWYVTTLYPLYVGSVGRLSGMNDDVLADLRDNNAFWDLYDGSISRMSDWMNDTYLRANGQADGIASYDKMVDLIISYCKDIY</sequence>
<dbReference type="Pfam" id="PF12725">
    <property type="entry name" value="DUF3810"/>
    <property type="match status" value="1"/>
</dbReference>
<dbReference type="RefSeq" id="WP_183772231.1">
    <property type="nucleotide sequence ID" value="NZ_JACHFW010000003.1"/>
</dbReference>
<comment type="caution">
    <text evidence="2">The sequence shown here is derived from an EMBL/GenBank/DDBJ whole genome shotgun (WGS) entry which is preliminary data.</text>
</comment>